<protein>
    <recommendedName>
        <fullName evidence="3">Leucine Rich repeats (2 copies)</fullName>
    </recommendedName>
</protein>
<evidence type="ECO:0008006" key="3">
    <source>
        <dbReference type="Google" id="ProtNLM"/>
    </source>
</evidence>
<keyword evidence="2" id="KW-1185">Reference proteome</keyword>
<dbReference type="Gene3D" id="3.80.10.10">
    <property type="entry name" value="Ribonuclease Inhibitor"/>
    <property type="match status" value="1"/>
</dbReference>
<dbReference type="InterPro" id="IPR032675">
    <property type="entry name" value="LRR_dom_sf"/>
</dbReference>
<accession>A0A5C5UVU8</accession>
<organism evidence="1 2">
    <name type="scientific">Posidoniimonas corsicana</name>
    <dbReference type="NCBI Taxonomy" id="1938618"/>
    <lineage>
        <taxon>Bacteria</taxon>
        <taxon>Pseudomonadati</taxon>
        <taxon>Planctomycetota</taxon>
        <taxon>Planctomycetia</taxon>
        <taxon>Pirellulales</taxon>
        <taxon>Lacipirellulaceae</taxon>
        <taxon>Posidoniimonas</taxon>
    </lineage>
</organism>
<sequence>MRPASLLRRWFRFRLRTLLIAVAVLAIPFGWRAEQARREAAAIAWVEERGGEINYAYRPSGTLLQKAARAWFGAKKVDRVYLMYQDVTDVAPLARFHEATLISLQSTPVSDVSPLASLTNLQTLDLTNTQAPAQQVERLKESIPGCRINYRPPTELSYWERMVEGWRVSVNREARN</sequence>
<dbReference type="EMBL" id="SIHJ01000005">
    <property type="protein sequence ID" value="TWT30288.1"/>
    <property type="molecule type" value="Genomic_DNA"/>
</dbReference>
<evidence type="ECO:0000313" key="1">
    <source>
        <dbReference type="EMBL" id="TWT30288.1"/>
    </source>
</evidence>
<reference evidence="1 2" key="1">
    <citation type="submission" date="2019-02" db="EMBL/GenBank/DDBJ databases">
        <title>Deep-cultivation of Planctomycetes and their phenomic and genomic characterization uncovers novel biology.</title>
        <authorList>
            <person name="Wiegand S."/>
            <person name="Jogler M."/>
            <person name="Boedeker C."/>
            <person name="Pinto D."/>
            <person name="Vollmers J."/>
            <person name="Rivas-Marin E."/>
            <person name="Kohn T."/>
            <person name="Peeters S.H."/>
            <person name="Heuer A."/>
            <person name="Rast P."/>
            <person name="Oberbeckmann S."/>
            <person name="Bunk B."/>
            <person name="Jeske O."/>
            <person name="Meyerdierks A."/>
            <person name="Storesund J.E."/>
            <person name="Kallscheuer N."/>
            <person name="Luecker S."/>
            <person name="Lage O.M."/>
            <person name="Pohl T."/>
            <person name="Merkel B.J."/>
            <person name="Hornburger P."/>
            <person name="Mueller R.-W."/>
            <person name="Bruemmer F."/>
            <person name="Labrenz M."/>
            <person name="Spormann A.M."/>
            <person name="Op Den Camp H."/>
            <person name="Overmann J."/>
            <person name="Amann R."/>
            <person name="Jetten M.S.M."/>
            <person name="Mascher T."/>
            <person name="Medema M.H."/>
            <person name="Devos D.P."/>
            <person name="Kaster A.-K."/>
            <person name="Ovreas L."/>
            <person name="Rohde M."/>
            <person name="Galperin M.Y."/>
            <person name="Jogler C."/>
        </authorList>
    </citation>
    <scope>NUCLEOTIDE SEQUENCE [LARGE SCALE GENOMIC DNA]</scope>
    <source>
        <strain evidence="1 2">KOR34</strain>
    </source>
</reference>
<name>A0A5C5UVU8_9BACT</name>
<evidence type="ECO:0000313" key="2">
    <source>
        <dbReference type="Proteomes" id="UP000316714"/>
    </source>
</evidence>
<gene>
    <name evidence="1" type="ORF">KOR34_48460</name>
</gene>
<dbReference type="Proteomes" id="UP000316714">
    <property type="component" value="Unassembled WGS sequence"/>
</dbReference>
<proteinExistence type="predicted"/>
<dbReference type="AlphaFoldDB" id="A0A5C5UVU8"/>
<comment type="caution">
    <text evidence="1">The sequence shown here is derived from an EMBL/GenBank/DDBJ whole genome shotgun (WGS) entry which is preliminary data.</text>
</comment>
<dbReference type="RefSeq" id="WP_146568649.1">
    <property type="nucleotide sequence ID" value="NZ_SIHJ01000005.1"/>
</dbReference>